<dbReference type="Pfam" id="PF13801">
    <property type="entry name" value="Metal_resist"/>
    <property type="match status" value="1"/>
</dbReference>
<dbReference type="InterPro" id="IPR025961">
    <property type="entry name" value="Metal_resist"/>
</dbReference>
<evidence type="ECO:0000256" key="1">
    <source>
        <dbReference type="SAM" id="Phobius"/>
    </source>
</evidence>
<reference evidence="2 3" key="1">
    <citation type="submission" date="2016-01" db="EMBL/GenBank/DDBJ databases">
        <authorList>
            <person name="Regsiter A."/>
            <person name="william w."/>
        </authorList>
    </citation>
    <scope>NUCLEOTIDE SEQUENCE [LARGE SCALE GENOMIC DNA]</scope>
    <source>
        <strain evidence="2 3">CFBP 5494</strain>
    </source>
</reference>
<organism evidence="2 3">
    <name type="scientific">Agrobacterium genomosp. 2 str. CFBP 5494</name>
    <dbReference type="NCBI Taxonomy" id="1183436"/>
    <lineage>
        <taxon>Bacteria</taxon>
        <taxon>Pseudomonadati</taxon>
        <taxon>Pseudomonadota</taxon>
        <taxon>Alphaproteobacteria</taxon>
        <taxon>Hyphomicrobiales</taxon>
        <taxon>Rhizobiaceae</taxon>
        <taxon>Rhizobium/Agrobacterium group</taxon>
        <taxon>Agrobacterium</taxon>
        <taxon>Agrobacterium tumefaciens complex</taxon>
    </lineage>
</organism>
<accession>A0A9W5B8L9</accession>
<dbReference type="Proteomes" id="UP000191933">
    <property type="component" value="Unassembled WGS sequence"/>
</dbReference>
<keyword evidence="1" id="KW-1133">Transmembrane helix</keyword>
<comment type="caution">
    <text evidence="2">The sequence shown here is derived from an EMBL/GenBank/DDBJ whole genome shotgun (WGS) entry which is preliminary data.</text>
</comment>
<keyword evidence="1" id="KW-0472">Membrane</keyword>
<evidence type="ECO:0000313" key="3">
    <source>
        <dbReference type="Proteomes" id="UP000191933"/>
    </source>
</evidence>
<evidence type="ECO:0008006" key="4">
    <source>
        <dbReference type="Google" id="ProtNLM"/>
    </source>
</evidence>
<keyword evidence="1" id="KW-0812">Transmembrane</keyword>
<evidence type="ECO:0000313" key="2">
    <source>
        <dbReference type="EMBL" id="CUX04156.1"/>
    </source>
</evidence>
<dbReference type="AlphaFoldDB" id="A0A9W5B8L9"/>
<keyword evidence="3" id="KW-1185">Reference proteome</keyword>
<protein>
    <recommendedName>
        <fullName evidence="4">Periplasmic heavy metal sensor</fullName>
    </recommendedName>
</protein>
<feature type="transmembrane region" description="Helical" evidence="1">
    <location>
        <begin position="15"/>
        <end position="36"/>
    </location>
</feature>
<dbReference type="EMBL" id="FBVY01000049">
    <property type="protein sequence ID" value="CUX04156.1"/>
    <property type="molecule type" value="Genomic_DNA"/>
</dbReference>
<name>A0A9W5B8L9_9HYPH</name>
<sequence length="160" mass="17687">MSRNMVHEQAGRQKWMRIILGVSLALNLFLVAFWGGQMLRSQPPVPSGDDPLARILAVAEANLPPSDAKIFRETLLKEKPRYAQTVEKLIQARQEMLKQVSADPFDPAATLTALNATQTAWTEFMDAIGRPLVDAVGVVSPEGRRRVVADQKAKGIMRVP</sequence>
<gene>
    <name evidence="2" type="ORF">AGR2A_pc0170</name>
</gene>
<proteinExistence type="predicted"/>